<dbReference type="AlphaFoldDB" id="U5MQJ1"/>
<proteinExistence type="predicted"/>
<dbReference type="RefSeq" id="WP_022746187.1">
    <property type="nucleotide sequence ID" value="NC_022571.1"/>
</dbReference>
<reference evidence="1 2" key="1">
    <citation type="journal article" date="2013" name="Genome Announc.">
        <title>Complete Genome Sequence of the Solvent Producer Clostridium saccharobutylicum NCP262 (DSM 13864).</title>
        <authorList>
            <person name="Poehlein A."/>
            <person name="Hartwich K."/>
            <person name="Krabben P."/>
            <person name="Ehrenreich A."/>
            <person name="Liebl W."/>
            <person name="Durre P."/>
            <person name="Gottschalk G."/>
            <person name="Daniel R."/>
        </authorList>
    </citation>
    <scope>NUCLEOTIDE SEQUENCE [LARGE SCALE GENOMIC DNA]</scope>
    <source>
        <strain evidence="1">DSM 13864</strain>
    </source>
</reference>
<organism evidence="1 2">
    <name type="scientific">Clostridium saccharobutylicum DSM 13864</name>
    <dbReference type="NCBI Taxonomy" id="1345695"/>
    <lineage>
        <taxon>Bacteria</taxon>
        <taxon>Bacillati</taxon>
        <taxon>Bacillota</taxon>
        <taxon>Clostridia</taxon>
        <taxon>Eubacteriales</taxon>
        <taxon>Clostridiaceae</taxon>
        <taxon>Clostridium</taxon>
    </lineage>
</organism>
<evidence type="ECO:0000313" key="1">
    <source>
        <dbReference type="EMBL" id="AGX43059.1"/>
    </source>
</evidence>
<protein>
    <submittedName>
        <fullName evidence="1">Uncharacterized protein</fullName>
    </submittedName>
</protein>
<dbReference type="KEGG" id="csb:CLSA_c20770"/>
<dbReference type="PATRIC" id="fig|1345695.10.peg.1354"/>
<keyword evidence="2" id="KW-1185">Reference proteome</keyword>
<dbReference type="EMBL" id="CP006721">
    <property type="protein sequence ID" value="AGX43059.1"/>
    <property type="molecule type" value="Genomic_DNA"/>
</dbReference>
<dbReference type="GeneID" id="55474531"/>
<dbReference type="HOGENOM" id="CLU_1719180_0_0_9"/>
<evidence type="ECO:0000313" key="2">
    <source>
        <dbReference type="Proteomes" id="UP000017118"/>
    </source>
</evidence>
<name>U5MQJ1_CLOSA</name>
<sequence>MENTITNEYIELEVANEAYISATILKNQIKTKETAFYFFACMNLINAYIKKDYAEDVYKKRYIIKDYVALAITQIIDNNIDKIDIYLDENIAYITIGERQFSFHNVKRDKTMNAYKNSKKNKKQDWCGLRLQPICVSVYKEAKYIIKAHERK</sequence>
<accession>U5MQJ1</accession>
<gene>
    <name evidence="1" type="ORF">CLSA_c20770</name>
</gene>
<dbReference type="Proteomes" id="UP000017118">
    <property type="component" value="Chromosome"/>
</dbReference>